<evidence type="ECO:0000256" key="1">
    <source>
        <dbReference type="SAM" id="Phobius"/>
    </source>
</evidence>
<dbReference type="EMBL" id="JAUHHV010000001">
    <property type="protein sequence ID" value="KAK1438055.1"/>
    <property type="molecule type" value="Genomic_DNA"/>
</dbReference>
<protein>
    <submittedName>
        <fullName evidence="2">Uncharacterized protein</fullName>
    </submittedName>
</protein>
<keyword evidence="1" id="KW-0812">Transmembrane</keyword>
<evidence type="ECO:0000313" key="2">
    <source>
        <dbReference type="EMBL" id="KAK1438055.1"/>
    </source>
</evidence>
<comment type="caution">
    <text evidence="2">The sequence shown here is derived from an EMBL/GenBank/DDBJ whole genome shotgun (WGS) entry which is preliminary data.</text>
</comment>
<name>A0AAD8LIF4_TARER</name>
<feature type="transmembrane region" description="Helical" evidence="1">
    <location>
        <begin position="34"/>
        <end position="56"/>
    </location>
</feature>
<sequence length="93" mass="10651">MYIKNLFTSIVLCYRGLGARKREETFIFRFFPSHVMIQISLLTILRVFLGLISYLYSHSFTSCNPNIFGSQCMLDNYNDVPPPTANHVGRPSA</sequence>
<evidence type="ECO:0000313" key="3">
    <source>
        <dbReference type="Proteomes" id="UP001229421"/>
    </source>
</evidence>
<keyword evidence="3" id="KW-1185">Reference proteome</keyword>
<organism evidence="2 3">
    <name type="scientific">Tagetes erecta</name>
    <name type="common">African marigold</name>
    <dbReference type="NCBI Taxonomy" id="13708"/>
    <lineage>
        <taxon>Eukaryota</taxon>
        <taxon>Viridiplantae</taxon>
        <taxon>Streptophyta</taxon>
        <taxon>Embryophyta</taxon>
        <taxon>Tracheophyta</taxon>
        <taxon>Spermatophyta</taxon>
        <taxon>Magnoliopsida</taxon>
        <taxon>eudicotyledons</taxon>
        <taxon>Gunneridae</taxon>
        <taxon>Pentapetalae</taxon>
        <taxon>asterids</taxon>
        <taxon>campanulids</taxon>
        <taxon>Asterales</taxon>
        <taxon>Asteraceae</taxon>
        <taxon>Asteroideae</taxon>
        <taxon>Heliantheae alliance</taxon>
        <taxon>Tageteae</taxon>
        <taxon>Tagetes</taxon>
    </lineage>
</organism>
<accession>A0AAD8LIF4</accession>
<keyword evidence="1" id="KW-0472">Membrane</keyword>
<proteinExistence type="predicted"/>
<dbReference type="Proteomes" id="UP001229421">
    <property type="component" value="Unassembled WGS sequence"/>
</dbReference>
<gene>
    <name evidence="2" type="ORF">QVD17_03858</name>
</gene>
<reference evidence="2" key="1">
    <citation type="journal article" date="2023" name="bioRxiv">
        <title>Improved chromosome-level genome assembly for marigold (Tagetes erecta).</title>
        <authorList>
            <person name="Jiang F."/>
            <person name="Yuan L."/>
            <person name="Wang S."/>
            <person name="Wang H."/>
            <person name="Xu D."/>
            <person name="Wang A."/>
            <person name="Fan W."/>
        </authorList>
    </citation>
    <scope>NUCLEOTIDE SEQUENCE</scope>
    <source>
        <strain evidence="2">WSJ</strain>
        <tissue evidence="2">Leaf</tissue>
    </source>
</reference>
<dbReference type="AlphaFoldDB" id="A0AAD8LIF4"/>
<keyword evidence="1" id="KW-1133">Transmembrane helix</keyword>